<keyword evidence="2" id="KW-1185">Reference proteome</keyword>
<dbReference type="Proteomes" id="UP000268233">
    <property type="component" value="Unassembled WGS sequence"/>
</dbReference>
<evidence type="ECO:0000313" key="2">
    <source>
        <dbReference type="Proteomes" id="UP000268233"/>
    </source>
</evidence>
<proteinExistence type="predicted"/>
<comment type="caution">
    <text evidence="1">The sequence shown here is derived from an EMBL/GenBank/DDBJ whole genome shotgun (WGS) entry which is preliminary data.</text>
</comment>
<dbReference type="AlphaFoldDB" id="A0A495QR81"/>
<protein>
    <submittedName>
        <fullName evidence="1">Uncharacterized protein</fullName>
    </submittedName>
</protein>
<evidence type="ECO:0000313" key="1">
    <source>
        <dbReference type="EMBL" id="RKS75871.1"/>
    </source>
</evidence>
<dbReference type="EMBL" id="RBWW01000003">
    <property type="protein sequence ID" value="RKS75871.1"/>
    <property type="molecule type" value="Genomic_DNA"/>
</dbReference>
<gene>
    <name evidence="1" type="ORF">BDK61_4403</name>
</gene>
<organism evidence="1 2">
    <name type="scientific">Haloarcula quadrata</name>
    <dbReference type="NCBI Taxonomy" id="182779"/>
    <lineage>
        <taxon>Archaea</taxon>
        <taxon>Methanobacteriati</taxon>
        <taxon>Methanobacteriota</taxon>
        <taxon>Stenosarchaea group</taxon>
        <taxon>Halobacteria</taxon>
        <taxon>Halobacteriales</taxon>
        <taxon>Haloarculaceae</taxon>
        <taxon>Haloarcula</taxon>
    </lineage>
</organism>
<name>A0A495QR81_9EURY</name>
<reference evidence="1 2" key="1">
    <citation type="submission" date="2018-10" db="EMBL/GenBank/DDBJ databases">
        <title>Genomic Encyclopedia of Archaeal and Bacterial Type Strains, Phase II (KMG-II): from individual species to whole genera.</title>
        <authorList>
            <person name="Goeker M."/>
        </authorList>
    </citation>
    <scope>NUCLEOTIDE SEQUENCE [LARGE SCALE GENOMIC DNA]</scope>
    <source>
        <strain evidence="1 2">DSM 11927</strain>
    </source>
</reference>
<accession>A0A495QR81</accession>
<sequence>MSETPDSCPREECDADIVKTETVVTCTEGHQRVM</sequence>